<gene>
    <name evidence="2" type="ORF">ID616_14635</name>
</gene>
<name>A0ABD7BMQ9_PSEPU</name>
<feature type="transmembrane region" description="Helical" evidence="1">
    <location>
        <begin position="99"/>
        <end position="122"/>
    </location>
</feature>
<dbReference type="AlphaFoldDB" id="A0ABD7BMQ9"/>
<protein>
    <submittedName>
        <fullName evidence="2">Uncharacterized protein</fullName>
    </submittedName>
</protein>
<proteinExistence type="predicted"/>
<dbReference type="Proteomes" id="UP000516786">
    <property type="component" value="Chromosome"/>
</dbReference>
<sequence length="184" mass="20465">MIKFDCTKVSGKVDYVKVVHQMSKGVKANVSLDGHVIPNMQMETEFFEELDAGEQVTLYTIFKSSKQRDKNFGVLYGFKKSDGKKAFATKYRWQVPLSLAVYAVIAFSVVFVIGWPVTIALLRFSGLFMPSIAEVTTIALVEASLAGGFYLWGASKMINCTADPEAWKTMDPASLSGRFSKLYK</sequence>
<feature type="transmembrane region" description="Helical" evidence="1">
    <location>
        <begin position="128"/>
        <end position="152"/>
    </location>
</feature>
<keyword evidence="1" id="KW-0812">Transmembrane</keyword>
<keyword evidence="1" id="KW-0472">Membrane</keyword>
<reference evidence="2 3" key="1">
    <citation type="submission" date="2020-09" db="EMBL/GenBank/DDBJ databases">
        <title>Co-existence of a novel multidrug-resistance efflux pump with carbapenem resistance gene blaVIM-2 in one megaplasmid in Pseudomonas putida.</title>
        <authorList>
            <person name="Peng K."/>
            <person name="Li R."/>
        </authorList>
    </citation>
    <scope>NUCLEOTIDE SEQUENCE [LARGE SCALE GENOMIC DNA]</scope>
    <source>
        <strain evidence="2 3">ZXPA-20</strain>
    </source>
</reference>
<evidence type="ECO:0000313" key="2">
    <source>
        <dbReference type="EMBL" id="QOD00842.1"/>
    </source>
</evidence>
<organism evidence="2 3">
    <name type="scientific">Pseudomonas putida</name>
    <name type="common">Arthrobacter siderocapsulatus</name>
    <dbReference type="NCBI Taxonomy" id="303"/>
    <lineage>
        <taxon>Bacteria</taxon>
        <taxon>Pseudomonadati</taxon>
        <taxon>Pseudomonadota</taxon>
        <taxon>Gammaproteobacteria</taxon>
        <taxon>Pseudomonadales</taxon>
        <taxon>Pseudomonadaceae</taxon>
        <taxon>Pseudomonas</taxon>
    </lineage>
</organism>
<keyword evidence="1" id="KW-1133">Transmembrane helix</keyword>
<evidence type="ECO:0000313" key="3">
    <source>
        <dbReference type="Proteomes" id="UP000516786"/>
    </source>
</evidence>
<accession>A0ABD7BMQ9</accession>
<evidence type="ECO:0000256" key="1">
    <source>
        <dbReference type="SAM" id="Phobius"/>
    </source>
</evidence>
<dbReference type="EMBL" id="CP061723">
    <property type="protein sequence ID" value="QOD00842.1"/>
    <property type="molecule type" value="Genomic_DNA"/>
</dbReference>